<comment type="caution">
    <text evidence="7">The sequence shown here is derived from an EMBL/GenBank/DDBJ whole genome shotgun (WGS) entry which is preliminary data.</text>
</comment>
<sequence length="802" mass="85378">MAQLNTAKSEEKESRKTKRESQSTCDETLSSPISSPPMLVPIAHNQRQHHVVQAGNGCSAPQQLLQHHNGTVRDCAGGGRSDCNLSCAGIAAAHLLHHQPQGANTDVPPLLSSSAFAGGYRRDVAPLLLQQQAQHSNGAVPANGEAVQVVTGRREGGEGARGRGFELQRLAEHQDQGKGEMVGCSGKQEGGNGAGEGLNAGAGQDQAGSCANRGKGGRKNHIKRPMNAFMVWSSIERKKLAEREPKLHNTELSKRLGQAWKAMTEDDKKPFRVEADRLKSKLMEEHPDYKYRPRRRKFEGANGAKGPTMFLSGLKAVGGGSLRVVGSTSQPVVAARNSPTTPLPISYYSSSFTLTPPTPSSAAFSVPSTDGRSPIQSSVVGGDLYGGYPYRYAGFPVNSYSYPASHYMYSLAGNPSSASFGYMNYRPDEATGQASYPIGQPSAVAYPYILQSNLQENGLANEGSYPEQHSNQGDFSPSKTPVEQTPAVALVGHVTFESKPLLTNGGYPTPPPYMETPPCSPFVQSPHLNTLSHSVPLTRTESYSSDRSSSTPGGRPLSSPTVDCSSSNSFPAHLPSPTVTSKPHHERTSSSLEIQRETTVMTQSEGASPSLRSSPVDQFNNGSPPAAVITYLDSDYTQTSPYDQYPGGRTPQSAELNGNPLLSHPSPALSHHPPYAVGVPNHYSIASHSGVFTTSAATNVTSSSSVTVGNGRPQPQRRLSEALGRSHASSLTTARHNRGSPYINVKESTDSSSFHSHTGTIDISLPTHVQVGYGGGSVTQYDIPTPDLTPEKTSSEGGTYFF</sequence>
<dbReference type="InterPro" id="IPR009071">
    <property type="entry name" value="HMG_box_dom"/>
</dbReference>
<evidence type="ECO:0000259" key="6">
    <source>
        <dbReference type="PROSITE" id="PS50118"/>
    </source>
</evidence>
<accession>A0AA35S702</accession>
<dbReference type="SMART" id="SM00398">
    <property type="entry name" value="HMG"/>
    <property type="match status" value="1"/>
</dbReference>
<feature type="compositionally biased region" description="Low complexity" evidence="5">
    <location>
        <begin position="700"/>
        <end position="711"/>
    </location>
</feature>
<feature type="compositionally biased region" description="Polar residues" evidence="5">
    <location>
        <begin position="522"/>
        <end position="541"/>
    </location>
</feature>
<dbReference type="InterPro" id="IPR050140">
    <property type="entry name" value="SRY-related_HMG-box_TF-like"/>
</dbReference>
<feature type="region of interest" description="Disordered" evidence="5">
    <location>
        <begin position="781"/>
        <end position="802"/>
    </location>
</feature>
<dbReference type="EMBL" id="CASHTH010002087">
    <property type="protein sequence ID" value="CAI8024620.1"/>
    <property type="molecule type" value="Genomic_DNA"/>
</dbReference>
<feature type="compositionally biased region" description="Polar residues" evidence="5">
    <location>
        <begin position="24"/>
        <end position="33"/>
    </location>
</feature>
<dbReference type="PROSITE" id="PS50118">
    <property type="entry name" value="HMG_BOX_2"/>
    <property type="match status" value="1"/>
</dbReference>
<evidence type="ECO:0000256" key="5">
    <source>
        <dbReference type="SAM" id="MobiDB-lite"/>
    </source>
</evidence>
<keyword evidence="3 4" id="KW-0539">Nucleus</keyword>
<keyword evidence="8" id="KW-1185">Reference proteome</keyword>
<feature type="region of interest" description="Disordered" evidence="5">
    <location>
        <begin position="499"/>
        <end position="659"/>
    </location>
</feature>
<dbReference type="PANTHER" id="PTHR10270">
    <property type="entry name" value="SOX TRANSCRIPTION FACTOR"/>
    <property type="match status" value="1"/>
</dbReference>
<comment type="subcellular location">
    <subcellularLocation>
        <location evidence="1">Nucleus</location>
    </subcellularLocation>
</comment>
<feature type="region of interest" description="Disordered" evidence="5">
    <location>
        <begin position="1"/>
        <end position="38"/>
    </location>
</feature>
<dbReference type="GO" id="GO:0000122">
    <property type="term" value="P:negative regulation of transcription by RNA polymerase II"/>
    <property type="evidence" value="ECO:0007669"/>
    <property type="project" value="TreeGrafter"/>
</dbReference>
<proteinExistence type="predicted"/>
<dbReference type="AlphaFoldDB" id="A0AA35S702"/>
<evidence type="ECO:0000313" key="8">
    <source>
        <dbReference type="Proteomes" id="UP001174909"/>
    </source>
</evidence>
<dbReference type="GO" id="GO:0000978">
    <property type="term" value="F:RNA polymerase II cis-regulatory region sequence-specific DNA binding"/>
    <property type="evidence" value="ECO:0007669"/>
    <property type="project" value="TreeGrafter"/>
</dbReference>
<dbReference type="GO" id="GO:0005634">
    <property type="term" value="C:nucleus"/>
    <property type="evidence" value="ECO:0007669"/>
    <property type="project" value="UniProtKB-SubCell"/>
</dbReference>
<protein>
    <submittedName>
        <fullName evidence="7">Protein SOX-15</fullName>
    </submittedName>
</protein>
<evidence type="ECO:0000256" key="4">
    <source>
        <dbReference type="PROSITE-ProRule" id="PRU00267"/>
    </source>
</evidence>
<evidence type="ECO:0000313" key="7">
    <source>
        <dbReference type="EMBL" id="CAI8024620.1"/>
    </source>
</evidence>
<dbReference type="PANTHER" id="PTHR10270:SF323">
    <property type="entry name" value="TRANSCRIPTION FACTOR SOX-14-RELATED"/>
    <property type="match status" value="1"/>
</dbReference>
<organism evidence="7 8">
    <name type="scientific">Geodia barretti</name>
    <name type="common">Barrett's horny sponge</name>
    <dbReference type="NCBI Taxonomy" id="519541"/>
    <lineage>
        <taxon>Eukaryota</taxon>
        <taxon>Metazoa</taxon>
        <taxon>Porifera</taxon>
        <taxon>Demospongiae</taxon>
        <taxon>Heteroscleromorpha</taxon>
        <taxon>Tetractinellida</taxon>
        <taxon>Astrophorina</taxon>
        <taxon>Geodiidae</taxon>
        <taxon>Geodia</taxon>
    </lineage>
</organism>
<dbReference type="GO" id="GO:0001228">
    <property type="term" value="F:DNA-binding transcription activator activity, RNA polymerase II-specific"/>
    <property type="evidence" value="ECO:0007669"/>
    <property type="project" value="TreeGrafter"/>
</dbReference>
<dbReference type="Gene3D" id="1.10.30.10">
    <property type="entry name" value="High mobility group box domain"/>
    <property type="match status" value="1"/>
</dbReference>
<evidence type="ECO:0000256" key="3">
    <source>
        <dbReference type="ARBA" id="ARBA00023242"/>
    </source>
</evidence>
<evidence type="ECO:0000256" key="2">
    <source>
        <dbReference type="ARBA" id="ARBA00023125"/>
    </source>
</evidence>
<dbReference type="Pfam" id="PF00505">
    <property type="entry name" value="HMG_box"/>
    <property type="match status" value="1"/>
</dbReference>
<dbReference type="SUPFAM" id="SSF47095">
    <property type="entry name" value="HMG-box"/>
    <property type="match status" value="1"/>
</dbReference>
<feature type="compositionally biased region" description="Polar residues" evidence="5">
    <location>
        <begin position="467"/>
        <end position="482"/>
    </location>
</feature>
<feature type="compositionally biased region" description="Polar residues" evidence="5">
    <location>
        <begin position="558"/>
        <end position="570"/>
    </location>
</feature>
<feature type="domain" description="HMG box" evidence="6">
    <location>
        <begin position="222"/>
        <end position="290"/>
    </location>
</feature>
<feature type="compositionally biased region" description="Gly residues" evidence="5">
    <location>
        <begin position="188"/>
        <end position="200"/>
    </location>
</feature>
<feature type="DNA-binding region" description="HMG box" evidence="4">
    <location>
        <begin position="222"/>
        <end position="290"/>
    </location>
</feature>
<feature type="compositionally biased region" description="Pro residues" evidence="5">
    <location>
        <begin position="508"/>
        <end position="520"/>
    </location>
</feature>
<reference evidence="7" key="1">
    <citation type="submission" date="2023-03" db="EMBL/GenBank/DDBJ databases">
        <authorList>
            <person name="Steffen K."/>
            <person name="Cardenas P."/>
        </authorList>
    </citation>
    <scope>NUCLEOTIDE SEQUENCE</scope>
</reference>
<dbReference type="FunFam" id="1.10.30.10:FF:000002">
    <property type="entry name" value="transcription factor Sox-2"/>
    <property type="match status" value="1"/>
</dbReference>
<feature type="compositionally biased region" description="Polar residues" evidence="5">
    <location>
        <begin position="589"/>
        <end position="623"/>
    </location>
</feature>
<dbReference type="GO" id="GO:0030154">
    <property type="term" value="P:cell differentiation"/>
    <property type="evidence" value="ECO:0007669"/>
    <property type="project" value="TreeGrafter"/>
</dbReference>
<name>A0AA35S702_GEOBA</name>
<keyword evidence="2 4" id="KW-0238">DNA-binding</keyword>
<feature type="region of interest" description="Disordered" evidence="5">
    <location>
        <begin position="700"/>
        <end position="757"/>
    </location>
</feature>
<feature type="region of interest" description="Disordered" evidence="5">
    <location>
        <begin position="173"/>
        <end position="221"/>
    </location>
</feature>
<evidence type="ECO:0000256" key="1">
    <source>
        <dbReference type="ARBA" id="ARBA00004123"/>
    </source>
</evidence>
<feature type="region of interest" description="Disordered" evidence="5">
    <location>
        <begin position="459"/>
        <end position="482"/>
    </location>
</feature>
<dbReference type="InterPro" id="IPR036910">
    <property type="entry name" value="HMG_box_dom_sf"/>
</dbReference>
<dbReference type="Proteomes" id="UP001174909">
    <property type="component" value="Unassembled WGS sequence"/>
</dbReference>
<gene>
    <name evidence="7" type="ORF">GBAR_LOCUS14296</name>
</gene>
<dbReference type="CDD" id="cd22004">
    <property type="entry name" value="HMG-box_SOX"/>
    <property type="match status" value="1"/>
</dbReference>